<dbReference type="SUPFAM" id="SSF103506">
    <property type="entry name" value="Mitochondrial carrier"/>
    <property type="match status" value="1"/>
</dbReference>
<comment type="similarity">
    <text evidence="7">Belongs to the mitochondrial carrier (TC 2.A.29) family.</text>
</comment>
<dbReference type="GO" id="GO:0055085">
    <property type="term" value="P:transmembrane transport"/>
    <property type="evidence" value="ECO:0007669"/>
    <property type="project" value="InterPro"/>
</dbReference>
<dbReference type="InterPro" id="IPR002067">
    <property type="entry name" value="MCP"/>
</dbReference>
<gene>
    <name evidence="8" type="ORF">DVH24_017805</name>
</gene>
<dbReference type="Pfam" id="PF00153">
    <property type="entry name" value="Mito_carr"/>
    <property type="match status" value="3"/>
</dbReference>
<dbReference type="InterPro" id="IPR018108">
    <property type="entry name" value="MCP_transmembrane"/>
</dbReference>
<dbReference type="GO" id="GO:0016020">
    <property type="term" value="C:membrane"/>
    <property type="evidence" value="ECO:0007669"/>
    <property type="project" value="UniProtKB-SubCell"/>
</dbReference>
<keyword evidence="2 7" id="KW-0813">Transport</keyword>
<protein>
    <submittedName>
        <fullName evidence="8">Uncharacterized protein</fullName>
    </submittedName>
</protein>
<feature type="repeat" description="Solcar" evidence="6">
    <location>
        <begin position="221"/>
        <end position="305"/>
    </location>
</feature>
<dbReference type="Gene3D" id="1.50.40.10">
    <property type="entry name" value="Mitochondrial carrier domain"/>
    <property type="match status" value="1"/>
</dbReference>
<proteinExistence type="inferred from homology"/>
<evidence type="ECO:0000256" key="5">
    <source>
        <dbReference type="ARBA" id="ARBA00023136"/>
    </source>
</evidence>
<organism evidence="8 9">
    <name type="scientific">Malus domestica</name>
    <name type="common">Apple</name>
    <name type="synonym">Pyrus malus</name>
    <dbReference type="NCBI Taxonomy" id="3750"/>
    <lineage>
        <taxon>Eukaryota</taxon>
        <taxon>Viridiplantae</taxon>
        <taxon>Streptophyta</taxon>
        <taxon>Embryophyta</taxon>
        <taxon>Tracheophyta</taxon>
        <taxon>Spermatophyta</taxon>
        <taxon>Magnoliopsida</taxon>
        <taxon>eudicotyledons</taxon>
        <taxon>Gunneridae</taxon>
        <taxon>Pentapetalae</taxon>
        <taxon>rosids</taxon>
        <taxon>fabids</taxon>
        <taxon>Rosales</taxon>
        <taxon>Rosaceae</taxon>
        <taxon>Amygdaloideae</taxon>
        <taxon>Maleae</taxon>
        <taxon>Malus</taxon>
    </lineage>
</organism>
<evidence type="ECO:0000256" key="4">
    <source>
        <dbReference type="ARBA" id="ARBA00022737"/>
    </source>
</evidence>
<keyword evidence="5 6" id="KW-0472">Membrane</keyword>
<dbReference type="PANTHER" id="PTHR24089">
    <property type="entry name" value="SOLUTE CARRIER FAMILY 25"/>
    <property type="match status" value="1"/>
</dbReference>
<dbReference type="Proteomes" id="UP000290289">
    <property type="component" value="Chromosome 2"/>
</dbReference>
<comment type="subcellular location">
    <subcellularLocation>
        <location evidence="1">Membrane</location>
        <topology evidence="1">Multi-pass membrane protein</topology>
    </subcellularLocation>
</comment>
<evidence type="ECO:0000313" key="9">
    <source>
        <dbReference type="Proteomes" id="UP000290289"/>
    </source>
</evidence>
<keyword evidence="4" id="KW-0677">Repeat</keyword>
<evidence type="ECO:0000256" key="2">
    <source>
        <dbReference type="ARBA" id="ARBA00022448"/>
    </source>
</evidence>
<reference evidence="8 9" key="1">
    <citation type="submission" date="2018-10" db="EMBL/GenBank/DDBJ databases">
        <title>A high-quality apple genome assembly.</title>
        <authorList>
            <person name="Hu J."/>
        </authorList>
    </citation>
    <scope>NUCLEOTIDE SEQUENCE [LARGE SCALE GENOMIC DNA]</scope>
    <source>
        <strain evidence="9">cv. HFTH1</strain>
        <tissue evidence="8">Young leaf</tissue>
    </source>
</reference>
<dbReference type="PROSITE" id="PS50920">
    <property type="entry name" value="SOLCAR"/>
    <property type="match status" value="3"/>
</dbReference>
<evidence type="ECO:0000256" key="7">
    <source>
        <dbReference type="RuleBase" id="RU000488"/>
    </source>
</evidence>
<evidence type="ECO:0000256" key="1">
    <source>
        <dbReference type="ARBA" id="ARBA00004141"/>
    </source>
</evidence>
<dbReference type="AlphaFoldDB" id="A0A498KK96"/>
<feature type="repeat" description="Solcar" evidence="6">
    <location>
        <begin position="315"/>
        <end position="402"/>
    </location>
</feature>
<name>A0A498KK96_MALDO</name>
<evidence type="ECO:0000313" key="8">
    <source>
        <dbReference type="EMBL" id="RXI05763.1"/>
    </source>
</evidence>
<keyword evidence="9" id="KW-1185">Reference proteome</keyword>
<evidence type="ECO:0000256" key="3">
    <source>
        <dbReference type="ARBA" id="ARBA00022692"/>
    </source>
</evidence>
<comment type="caution">
    <text evidence="8">The sequence shown here is derived from an EMBL/GenBank/DDBJ whole genome shotgun (WGS) entry which is preliminary data.</text>
</comment>
<dbReference type="EMBL" id="RDQH01000328">
    <property type="protein sequence ID" value="RXI05763.1"/>
    <property type="molecule type" value="Genomic_DNA"/>
</dbReference>
<feature type="repeat" description="Solcar" evidence="6">
    <location>
        <begin position="127"/>
        <end position="211"/>
    </location>
</feature>
<evidence type="ECO:0000256" key="6">
    <source>
        <dbReference type="PROSITE-ProRule" id="PRU00282"/>
    </source>
</evidence>
<dbReference type="PRINTS" id="PR00926">
    <property type="entry name" value="MITOCARRIER"/>
</dbReference>
<dbReference type="InterPro" id="IPR023395">
    <property type="entry name" value="MCP_dom_sf"/>
</dbReference>
<sequence>MDRRRLQATENTNDDVVFSCSSGIRIRRSPLNSTSQSGGLFASVGQVAGGFGITPSPQNSINQTTKLLSSTYMTYMPTPDFGLRISRVDELVEAEALFEVGEAEELLKVNKIKGNGGGLRLKIKVGNASLRRLVSGAVAGVVSRMAVAPLETIRTHLMVGGSGHSSASHVFQSIMETDGWQGLFRGTLVNVIRVAPNKAIELFAYDTVKKHLTRPEEDLKIPIPASSIAGAVAGFSSTLCTYPLELLKTRLTVQKGAYNNFFDAVSKIVQQEGAAGLYRGLTPSLIGVIPYAASNYFAYDALSRAYKKAFKKEEIGNIATLLIGSAAAAISSSATFPLEVARKRMQVGALGGRQYKHILDALSSILASEGISGLYRGLGPSYMKLVPAAGISFMCYEACKRILNENDEEI</sequence>
<accession>A0A498KK96</accession>
<dbReference type="STRING" id="3750.A0A498KK96"/>
<keyword evidence="3 6" id="KW-0812">Transmembrane</keyword>